<dbReference type="InterPro" id="IPR036271">
    <property type="entry name" value="Tet_transcr_reg_TetR-rel_C_sf"/>
</dbReference>
<keyword evidence="3" id="KW-0804">Transcription</keyword>
<dbReference type="PROSITE" id="PS50977">
    <property type="entry name" value="HTH_TETR_2"/>
    <property type="match status" value="1"/>
</dbReference>
<feature type="domain" description="HTH tetR-type" evidence="5">
    <location>
        <begin position="8"/>
        <end position="68"/>
    </location>
</feature>
<keyword evidence="1" id="KW-0805">Transcription regulation</keyword>
<dbReference type="SUPFAM" id="SSF46689">
    <property type="entry name" value="Homeodomain-like"/>
    <property type="match status" value="1"/>
</dbReference>
<feature type="DNA-binding region" description="H-T-H motif" evidence="4">
    <location>
        <begin position="31"/>
        <end position="50"/>
    </location>
</feature>
<evidence type="ECO:0000256" key="2">
    <source>
        <dbReference type="ARBA" id="ARBA00023125"/>
    </source>
</evidence>
<protein>
    <submittedName>
        <fullName evidence="6">Transcriptional regulator, TetR family</fullName>
    </submittedName>
</protein>
<evidence type="ECO:0000256" key="1">
    <source>
        <dbReference type="ARBA" id="ARBA00023015"/>
    </source>
</evidence>
<dbReference type="OrthoDB" id="5293556at2"/>
<evidence type="ECO:0000313" key="6">
    <source>
        <dbReference type="EMBL" id="SMQ59098.1"/>
    </source>
</evidence>
<dbReference type="RefSeq" id="WP_086433413.1">
    <property type="nucleotide sequence ID" value="NZ_FXWH01000001.1"/>
</dbReference>
<reference evidence="7" key="1">
    <citation type="submission" date="2017-04" db="EMBL/GenBank/DDBJ databases">
        <authorList>
            <person name="Varghese N."/>
            <person name="Submissions S."/>
        </authorList>
    </citation>
    <scope>NUCLEOTIDE SEQUENCE [LARGE SCALE GENOMIC DNA]</scope>
</reference>
<dbReference type="InterPro" id="IPR009057">
    <property type="entry name" value="Homeodomain-like_sf"/>
</dbReference>
<gene>
    <name evidence="6" type="ORF">SAMN06297229_0215</name>
</gene>
<dbReference type="PRINTS" id="PR00455">
    <property type="entry name" value="HTHTETR"/>
</dbReference>
<dbReference type="GO" id="GO:0000976">
    <property type="term" value="F:transcription cis-regulatory region binding"/>
    <property type="evidence" value="ECO:0007669"/>
    <property type="project" value="TreeGrafter"/>
</dbReference>
<dbReference type="InterPro" id="IPR050109">
    <property type="entry name" value="HTH-type_TetR-like_transc_reg"/>
</dbReference>
<evidence type="ECO:0000259" key="5">
    <source>
        <dbReference type="PROSITE" id="PS50977"/>
    </source>
</evidence>
<name>A0A1Y6E921_9GAMM</name>
<dbReference type="SUPFAM" id="SSF48498">
    <property type="entry name" value="Tetracyclin repressor-like, C-terminal domain"/>
    <property type="match status" value="1"/>
</dbReference>
<dbReference type="Proteomes" id="UP000194450">
    <property type="component" value="Unassembled WGS sequence"/>
</dbReference>
<proteinExistence type="predicted"/>
<organism evidence="6 7">
    <name type="scientific">Pseudidiomarina planktonica</name>
    <dbReference type="NCBI Taxonomy" id="1323738"/>
    <lineage>
        <taxon>Bacteria</taxon>
        <taxon>Pseudomonadati</taxon>
        <taxon>Pseudomonadota</taxon>
        <taxon>Gammaproteobacteria</taxon>
        <taxon>Alteromonadales</taxon>
        <taxon>Idiomarinaceae</taxon>
        <taxon>Pseudidiomarina</taxon>
    </lineage>
</organism>
<dbReference type="AlphaFoldDB" id="A0A1Y6E921"/>
<dbReference type="Gene3D" id="1.10.357.10">
    <property type="entry name" value="Tetracycline Repressor, domain 2"/>
    <property type="match status" value="1"/>
</dbReference>
<dbReference type="InterPro" id="IPR001647">
    <property type="entry name" value="HTH_TetR"/>
</dbReference>
<evidence type="ECO:0000256" key="4">
    <source>
        <dbReference type="PROSITE-ProRule" id="PRU00335"/>
    </source>
</evidence>
<dbReference type="PANTHER" id="PTHR30055:SF234">
    <property type="entry name" value="HTH-TYPE TRANSCRIPTIONAL REGULATOR BETI"/>
    <property type="match status" value="1"/>
</dbReference>
<evidence type="ECO:0000313" key="7">
    <source>
        <dbReference type="Proteomes" id="UP000194450"/>
    </source>
</evidence>
<keyword evidence="2 4" id="KW-0238">DNA-binding</keyword>
<evidence type="ECO:0000256" key="3">
    <source>
        <dbReference type="ARBA" id="ARBA00023163"/>
    </source>
</evidence>
<sequence length="203" mass="22485">MKSPYHHGNLKEALLIEAEKILVNEGMKGLTLRALAKAAGVSATAPYNHFNNKDALLEALATEGFIQLRKYIDESLRSSSAELKAERIALGYINYALEHRQLFRLMFGNELSQMTASTERETAGRLSFEPIQHAVGEALQQTNPHQLNHHATTQGAWSLVHGLATLIIDDKIDLPAEPALRQAEILKVIRPFSLGVYSQTETS</sequence>
<keyword evidence="7" id="KW-1185">Reference proteome</keyword>
<accession>A0A1Y6E921</accession>
<dbReference type="InterPro" id="IPR025996">
    <property type="entry name" value="MT1864/Rv1816-like_C"/>
</dbReference>
<dbReference type="GO" id="GO:0003700">
    <property type="term" value="F:DNA-binding transcription factor activity"/>
    <property type="evidence" value="ECO:0007669"/>
    <property type="project" value="TreeGrafter"/>
</dbReference>
<dbReference type="EMBL" id="FXWH01000001">
    <property type="protein sequence ID" value="SMQ59098.1"/>
    <property type="molecule type" value="Genomic_DNA"/>
</dbReference>
<dbReference type="Pfam" id="PF13305">
    <property type="entry name" value="TetR_C_33"/>
    <property type="match status" value="1"/>
</dbReference>
<dbReference type="PANTHER" id="PTHR30055">
    <property type="entry name" value="HTH-TYPE TRANSCRIPTIONAL REGULATOR RUTR"/>
    <property type="match status" value="1"/>
</dbReference>
<dbReference type="Pfam" id="PF00440">
    <property type="entry name" value="TetR_N"/>
    <property type="match status" value="1"/>
</dbReference>